<feature type="compositionally biased region" description="Basic and acidic residues" evidence="1">
    <location>
        <begin position="107"/>
        <end position="141"/>
    </location>
</feature>
<dbReference type="AlphaFoldDB" id="A0A810KXR6"/>
<dbReference type="OrthoDB" id="153065at2"/>
<proteinExistence type="predicted"/>
<dbReference type="EMBL" id="AP023354">
    <property type="protein sequence ID" value="BCJ27884.1"/>
    <property type="molecule type" value="Genomic_DNA"/>
</dbReference>
<evidence type="ECO:0000313" key="3">
    <source>
        <dbReference type="Proteomes" id="UP000680750"/>
    </source>
</evidence>
<accession>A0A810KXR6</accession>
<dbReference type="RefSeq" id="WP_035296833.1">
    <property type="nucleotide sequence ID" value="NZ_AP023354.1"/>
</dbReference>
<keyword evidence="3" id="KW-1185">Reference proteome</keyword>
<feature type="region of interest" description="Disordered" evidence="1">
    <location>
        <begin position="104"/>
        <end position="155"/>
    </location>
</feature>
<dbReference type="KEGG" id="aser:Asera_19920"/>
<evidence type="ECO:0000256" key="1">
    <source>
        <dbReference type="SAM" id="MobiDB-lite"/>
    </source>
</evidence>
<gene>
    <name evidence="2" type="ORF">Asera_19920</name>
</gene>
<dbReference type="Proteomes" id="UP000680750">
    <property type="component" value="Chromosome"/>
</dbReference>
<organism evidence="2 3">
    <name type="scientific">Actinocatenispora sera</name>
    <dbReference type="NCBI Taxonomy" id="390989"/>
    <lineage>
        <taxon>Bacteria</taxon>
        <taxon>Bacillati</taxon>
        <taxon>Actinomycetota</taxon>
        <taxon>Actinomycetes</taxon>
        <taxon>Micromonosporales</taxon>
        <taxon>Micromonosporaceae</taxon>
        <taxon>Actinocatenispora</taxon>
    </lineage>
</organism>
<reference evidence="2" key="1">
    <citation type="submission" date="2020-08" db="EMBL/GenBank/DDBJ databases">
        <title>Whole genome shotgun sequence of Actinocatenispora sera NBRC 101916.</title>
        <authorList>
            <person name="Komaki H."/>
            <person name="Tamura T."/>
        </authorList>
    </citation>
    <scope>NUCLEOTIDE SEQUENCE</scope>
    <source>
        <strain evidence="2">NBRC 101916</strain>
    </source>
</reference>
<name>A0A810KXR6_9ACTN</name>
<sequence length="279" mass="29958">MNRTLLAARNNADWCRAMCRAHGLLSHDSDAVWSCAERTPPYYPDAVTLRPQVTADEVLAGIDVGPGCSVKDSFGTLDLSSAGFVPIIEATWLYREVGADADGLDEPAQRPADEAMRRTVDEPARRRVDEPAQRPADEPRRRLGHGSGWRPTDEAGWRRIDDGEALTAWVAAWGGGAGIFRPELLTDPDVALLARYDGDTVTGGAVANRSAGSIGISNLYASTGDPASVWRGAVATAYEIFEPLPVVGYEHGDDLAAAVRAGCTPLTDLRIWLNPAPPR</sequence>
<protein>
    <submittedName>
        <fullName evidence="2">Uncharacterized protein</fullName>
    </submittedName>
</protein>
<evidence type="ECO:0000313" key="2">
    <source>
        <dbReference type="EMBL" id="BCJ27884.1"/>
    </source>
</evidence>